<evidence type="ECO:0000313" key="2">
    <source>
        <dbReference type="EMBL" id="WPD18477.1"/>
    </source>
</evidence>
<dbReference type="RefSeq" id="WP_318750312.1">
    <property type="nucleotide sequence ID" value="NZ_CP132508.1"/>
</dbReference>
<keyword evidence="1" id="KW-0472">Membrane</keyword>
<protein>
    <submittedName>
        <fullName evidence="2">Uncharacterized protein</fullName>
    </submittedName>
</protein>
<evidence type="ECO:0000313" key="3">
    <source>
        <dbReference type="Proteomes" id="UP001304683"/>
    </source>
</evidence>
<dbReference type="Proteomes" id="UP001304683">
    <property type="component" value="Chromosome"/>
</dbReference>
<sequence length="109" mass="11753">MVAVVLAIIAVTLAALPTLAVIVTLGLAVGIVTARAHREALAALALVWVVSTIMAGWLWRVGFQRADANLPASPWTGLWWPLAAIAVGFLMTFAAVYVKQLREFDDRQQ</sequence>
<keyword evidence="1" id="KW-1133">Transmembrane helix</keyword>
<accession>A0ABZ0QLW2</accession>
<organism evidence="2 3">
    <name type="scientific">Thermaerobacter composti</name>
    <dbReference type="NCBI Taxonomy" id="554949"/>
    <lineage>
        <taxon>Bacteria</taxon>
        <taxon>Bacillati</taxon>
        <taxon>Bacillota</taxon>
        <taxon>Clostridia</taxon>
        <taxon>Eubacteriales</taxon>
        <taxon>Clostridiales Family XVII. Incertae Sedis</taxon>
        <taxon>Thermaerobacter</taxon>
    </lineage>
</organism>
<keyword evidence="1" id="KW-0812">Transmembrane</keyword>
<feature type="transmembrane region" description="Helical" evidence="1">
    <location>
        <begin position="40"/>
        <end position="59"/>
    </location>
</feature>
<name>A0ABZ0QLW2_9FIRM</name>
<feature type="transmembrane region" description="Helical" evidence="1">
    <location>
        <begin position="79"/>
        <end position="98"/>
    </location>
</feature>
<evidence type="ECO:0000256" key="1">
    <source>
        <dbReference type="SAM" id="Phobius"/>
    </source>
</evidence>
<gene>
    <name evidence="2" type="ORF">Q5761_08895</name>
</gene>
<feature type="transmembrane region" description="Helical" evidence="1">
    <location>
        <begin position="6"/>
        <end position="33"/>
    </location>
</feature>
<reference evidence="2 3" key="1">
    <citation type="submission" date="2023-08" db="EMBL/GenBank/DDBJ databases">
        <title>Genome sequence of Thermaerobacter compostii strain Ins1, a spore-forming filamentous bacterium isolated from a deep geothermal reservoir.</title>
        <authorList>
            <person name="Bregnard D."/>
            <person name="Gonzalez D."/>
            <person name="Junier P."/>
        </authorList>
    </citation>
    <scope>NUCLEOTIDE SEQUENCE [LARGE SCALE GENOMIC DNA]</scope>
    <source>
        <strain evidence="2 3">Ins1</strain>
    </source>
</reference>
<keyword evidence="3" id="KW-1185">Reference proteome</keyword>
<proteinExistence type="predicted"/>
<dbReference type="EMBL" id="CP132508">
    <property type="protein sequence ID" value="WPD18477.1"/>
    <property type="molecule type" value="Genomic_DNA"/>
</dbReference>